<gene>
    <name evidence="2" type="ORF">GLOIN_2v1777150</name>
</gene>
<reference evidence="2 3" key="2">
    <citation type="journal article" date="2018" name="New Phytol.">
        <title>High intraspecific genome diversity in the model arbuscular mycorrhizal symbiont Rhizophagus irregularis.</title>
        <authorList>
            <person name="Chen E.C.H."/>
            <person name="Morin E."/>
            <person name="Beaudet D."/>
            <person name="Noel J."/>
            <person name="Yildirir G."/>
            <person name="Ndikumana S."/>
            <person name="Charron P."/>
            <person name="St-Onge C."/>
            <person name="Giorgi J."/>
            <person name="Kruger M."/>
            <person name="Marton T."/>
            <person name="Ropars J."/>
            <person name="Grigoriev I.V."/>
            <person name="Hainaut M."/>
            <person name="Henrissat B."/>
            <person name="Roux C."/>
            <person name="Martin F."/>
            <person name="Corradi N."/>
        </authorList>
    </citation>
    <scope>NUCLEOTIDE SEQUENCE [LARGE SCALE GENOMIC DNA]</scope>
    <source>
        <strain evidence="2 3">DAOM 197198</strain>
    </source>
</reference>
<feature type="compositionally biased region" description="Basic residues" evidence="1">
    <location>
        <begin position="1"/>
        <end position="12"/>
    </location>
</feature>
<evidence type="ECO:0000313" key="3">
    <source>
        <dbReference type="Proteomes" id="UP000018888"/>
    </source>
</evidence>
<dbReference type="PANTHER" id="PTHR35385:SF2">
    <property type="entry name" value="PROTEIN B, PUTATIVE-RELATED"/>
    <property type="match status" value="1"/>
</dbReference>
<dbReference type="EMBL" id="AUPC02000137">
    <property type="protein sequence ID" value="POG69330.1"/>
    <property type="molecule type" value="Genomic_DNA"/>
</dbReference>
<protein>
    <submittedName>
        <fullName evidence="2">Uncharacterized protein</fullName>
    </submittedName>
</protein>
<name>A0A2P4PVE4_RHIID</name>
<dbReference type="VEuPathDB" id="FungiDB:RhiirFUN_007515"/>
<evidence type="ECO:0000313" key="2">
    <source>
        <dbReference type="EMBL" id="POG69330.1"/>
    </source>
</evidence>
<feature type="region of interest" description="Disordered" evidence="1">
    <location>
        <begin position="1"/>
        <end position="27"/>
    </location>
</feature>
<dbReference type="PANTHER" id="PTHR35385">
    <property type="entry name" value="PROTEIN B, PUTATIVE-RELATED-RELATED"/>
    <property type="match status" value="1"/>
</dbReference>
<comment type="caution">
    <text evidence="2">The sequence shown here is derived from an EMBL/GenBank/DDBJ whole genome shotgun (WGS) entry which is preliminary data.</text>
</comment>
<keyword evidence="3" id="KW-1185">Reference proteome</keyword>
<feature type="compositionally biased region" description="Polar residues" evidence="1">
    <location>
        <begin position="18"/>
        <end position="27"/>
    </location>
</feature>
<reference evidence="2 3" key="1">
    <citation type="journal article" date="2013" name="Proc. Natl. Acad. Sci. U.S.A.">
        <title>Genome of an arbuscular mycorrhizal fungus provides insight into the oldest plant symbiosis.</title>
        <authorList>
            <person name="Tisserant E."/>
            <person name="Malbreil M."/>
            <person name="Kuo A."/>
            <person name="Kohler A."/>
            <person name="Symeonidi A."/>
            <person name="Balestrini R."/>
            <person name="Charron P."/>
            <person name="Duensing N."/>
            <person name="Frei Dit Frey N."/>
            <person name="Gianinazzi-Pearson V."/>
            <person name="Gilbert L.B."/>
            <person name="Handa Y."/>
            <person name="Herr J.R."/>
            <person name="Hijri M."/>
            <person name="Koul R."/>
            <person name="Kawaguchi M."/>
            <person name="Krajinski F."/>
            <person name="Lammers P.J."/>
            <person name="Masclaux F.G."/>
            <person name="Murat C."/>
            <person name="Morin E."/>
            <person name="Ndikumana S."/>
            <person name="Pagni M."/>
            <person name="Petitpierre D."/>
            <person name="Requena N."/>
            <person name="Rosikiewicz P."/>
            <person name="Riley R."/>
            <person name="Saito K."/>
            <person name="San Clemente H."/>
            <person name="Shapiro H."/>
            <person name="van Tuinen D."/>
            <person name="Becard G."/>
            <person name="Bonfante P."/>
            <person name="Paszkowski U."/>
            <person name="Shachar-Hill Y.Y."/>
            <person name="Tuskan G.A."/>
            <person name="Young P.W."/>
            <person name="Sanders I.R."/>
            <person name="Henrissat B."/>
            <person name="Rensing S.A."/>
            <person name="Grigoriev I.V."/>
            <person name="Corradi N."/>
            <person name="Roux C."/>
            <person name="Martin F."/>
        </authorList>
    </citation>
    <scope>NUCLEOTIDE SEQUENCE [LARGE SCALE GENOMIC DNA]</scope>
    <source>
        <strain evidence="2 3">DAOM 197198</strain>
    </source>
</reference>
<organism evidence="2 3">
    <name type="scientific">Rhizophagus irregularis (strain DAOM 181602 / DAOM 197198 / MUCL 43194)</name>
    <name type="common">Arbuscular mycorrhizal fungus</name>
    <name type="synonym">Glomus intraradices</name>
    <dbReference type="NCBI Taxonomy" id="747089"/>
    <lineage>
        <taxon>Eukaryota</taxon>
        <taxon>Fungi</taxon>
        <taxon>Fungi incertae sedis</taxon>
        <taxon>Mucoromycota</taxon>
        <taxon>Glomeromycotina</taxon>
        <taxon>Glomeromycetes</taxon>
        <taxon>Glomerales</taxon>
        <taxon>Glomeraceae</taxon>
        <taxon>Rhizophagus</taxon>
    </lineage>
</organism>
<evidence type="ECO:0000256" key="1">
    <source>
        <dbReference type="SAM" id="MobiDB-lite"/>
    </source>
</evidence>
<accession>A0A2P4PVE4</accession>
<proteinExistence type="predicted"/>
<dbReference type="AlphaFoldDB" id="A0A2P4PVE4"/>
<sequence>MPRPRKNTKRTATRNTPQPTNEPSTTFTIPSIVITDDVLSVTDKTKKDLNELDDNINTSNLPNKYIKLSNEKKVDKVLVHKTSIEINDDDINDDDTIDTNADIYIAIQPESSSTNAELSKNAVPFKDDTVPSTKDQDSAALITSLTSNNFTPIFAALFQAMTSSIITTTTGSLAANSTTTPTVTNTNMNNTISNNTQLATLFINESKVLFLCIRKPTPELILSLGRECARHLGITELKAGEIKKKGCEWFDVTMSNLPNSSHLRNFVDTDDIFNIFEPQLKQIKKDRLLEDQSSLIMLKNYLVEVILIMVCYFVCKNVDLTIYNNATKIRRTEWRSAILGDLHALDHMTKLLSFRRVNEKVCERFLELFKDGHFPASAMYTHEDELYLKYDSRSGKAFILCVVTSLMSRVHEKILQSSEICYMDASASFEPLNTSITLLYTSCAVGVLPLGLFITSDELEITLEKALNLLKSILSQHAFYGREA</sequence>
<dbReference type="Proteomes" id="UP000018888">
    <property type="component" value="Unassembled WGS sequence"/>
</dbReference>